<dbReference type="OrthoDB" id="3592703at2759"/>
<dbReference type="GO" id="GO:0005829">
    <property type="term" value="C:cytosol"/>
    <property type="evidence" value="ECO:0007669"/>
    <property type="project" value="TreeGrafter"/>
</dbReference>
<dbReference type="SUPFAM" id="SSF55718">
    <property type="entry name" value="SCP-like"/>
    <property type="match status" value="1"/>
</dbReference>
<dbReference type="Gene3D" id="3.30.1050.10">
    <property type="entry name" value="SCP2 sterol-binding domain"/>
    <property type="match status" value="1"/>
</dbReference>
<dbReference type="Proteomes" id="UP000268014">
    <property type="component" value="Unassembled WGS sequence"/>
</dbReference>
<evidence type="ECO:0000313" key="2">
    <source>
        <dbReference type="EMBL" id="VDO08306.1"/>
    </source>
</evidence>
<dbReference type="PANTHER" id="PTHR10094:SF25">
    <property type="entry name" value="SCP2 STEROL-BINDING DOMAIN-CONTAINING PROTEIN 1"/>
    <property type="match status" value="1"/>
</dbReference>
<dbReference type="AlphaFoldDB" id="A0A0N4VV71"/>
<dbReference type="EMBL" id="UZAF01001432">
    <property type="protein sequence ID" value="VDO08306.1"/>
    <property type="molecule type" value="Genomic_DNA"/>
</dbReference>
<dbReference type="Pfam" id="PF02036">
    <property type="entry name" value="SCP2"/>
    <property type="match status" value="1"/>
</dbReference>
<reference evidence="4" key="1">
    <citation type="submission" date="2017-02" db="UniProtKB">
        <authorList>
            <consortium name="WormBaseParasite"/>
        </authorList>
    </citation>
    <scope>IDENTIFICATION</scope>
</reference>
<sequence length="120" mass="13711">MGVLKSDAIFEDLKERLANTWIVDAKVSLIVILVFLVHRIPILLETQLFCFQSHPPYVGHEDRPFDCEVDIKEKDFMKMVAGKLRPDQAFMLGKMRLKGIVGKATRLKSLFKPSSPKARL</sequence>
<organism evidence="4">
    <name type="scientific">Haemonchus placei</name>
    <name type="common">Barber's pole worm</name>
    <dbReference type="NCBI Taxonomy" id="6290"/>
    <lineage>
        <taxon>Eukaryota</taxon>
        <taxon>Metazoa</taxon>
        <taxon>Ecdysozoa</taxon>
        <taxon>Nematoda</taxon>
        <taxon>Chromadorea</taxon>
        <taxon>Rhabditida</taxon>
        <taxon>Rhabditina</taxon>
        <taxon>Rhabditomorpha</taxon>
        <taxon>Strongyloidea</taxon>
        <taxon>Trichostrongylidae</taxon>
        <taxon>Haemonchus</taxon>
    </lineage>
</organism>
<protein>
    <submittedName>
        <fullName evidence="4">SCP2 domain-containing protein</fullName>
    </submittedName>
</protein>
<evidence type="ECO:0000259" key="1">
    <source>
        <dbReference type="Pfam" id="PF02036"/>
    </source>
</evidence>
<dbReference type="PANTHER" id="PTHR10094">
    <property type="entry name" value="STEROL CARRIER PROTEIN 2 SCP-2 FAMILY PROTEIN"/>
    <property type="match status" value="1"/>
</dbReference>
<accession>A0A0N4VV71</accession>
<name>A0A0N4VV71_HAEPC</name>
<feature type="domain" description="SCP2" evidence="1">
    <location>
        <begin position="58"/>
        <end position="112"/>
    </location>
</feature>
<gene>
    <name evidence="2" type="ORF">HPLM_LOCUS1189</name>
</gene>
<dbReference type="STRING" id="6290.A0A0N4VV71"/>
<evidence type="ECO:0000313" key="3">
    <source>
        <dbReference type="Proteomes" id="UP000268014"/>
    </source>
</evidence>
<dbReference type="WBParaSite" id="HPLM_0000119101-mRNA-1">
    <property type="protein sequence ID" value="HPLM_0000119101-mRNA-1"/>
    <property type="gene ID" value="HPLM_0000119101"/>
</dbReference>
<proteinExistence type="predicted"/>
<dbReference type="InterPro" id="IPR036527">
    <property type="entry name" value="SCP2_sterol-bd_dom_sf"/>
</dbReference>
<evidence type="ECO:0000313" key="4">
    <source>
        <dbReference type="WBParaSite" id="HPLM_0000119101-mRNA-1"/>
    </source>
</evidence>
<reference evidence="2 3" key="2">
    <citation type="submission" date="2018-11" db="EMBL/GenBank/DDBJ databases">
        <authorList>
            <consortium name="Pathogen Informatics"/>
        </authorList>
    </citation>
    <scope>NUCLEOTIDE SEQUENCE [LARGE SCALE GENOMIC DNA]</scope>
    <source>
        <strain evidence="2 3">MHpl1</strain>
    </source>
</reference>
<dbReference type="InterPro" id="IPR003033">
    <property type="entry name" value="SCP2_sterol-bd_dom"/>
</dbReference>
<keyword evidence="3" id="KW-1185">Reference proteome</keyword>